<dbReference type="RefSeq" id="WP_131582051.1">
    <property type="nucleotide sequence ID" value="NZ_SJZJ01000005.1"/>
</dbReference>
<sequence>MRKALLHPTRWLTALVALAALVLVPAFHAPEAARAATTDACGALVAKPGGGTWSCSFVDDFNGKTLDANKWVGQDTSLSGFSMNTTCFKAGKGYAVGNGTLKLTVTRVAPFTCNVPGDGDFTSTSVGGAVSTYGKFSQAYGKFEARIKFPNYTGAGLHGGFWMNPQTKSYGAWPASGEIDVAEWYSGMANRLYPSLHYTGSTSSDTAYTCMSGDLTAFHKVSVVWSTTSMKFYYDDQLCFDRAWAPTDMAAPKPFDKPFTASLIAALGAGSNAPTSSTPKTATTTVDYVKVWK</sequence>
<accession>A0A4R1CJQ2</accession>
<dbReference type="Pfam" id="PF00722">
    <property type="entry name" value="Glyco_hydro_16"/>
    <property type="match status" value="1"/>
</dbReference>
<dbReference type="PANTHER" id="PTHR10963:SF60">
    <property type="entry name" value="GRAM-NEGATIVE BACTERIA-BINDING PROTEIN 1-RELATED"/>
    <property type="match status" value="1"/>
</dbReference>
<dbReference type="OrthoDB" id="9809583at2"/>
<reference evidence="3 4" key="1">
    <citation type="submission" date="2019-03" db="EMBL/GenBank/DDBJ databases">
        <authorList>
            <person name="Kim M.K.M."/>
        </authorList>
    </citation>
    <scope>NUCLEOTIDE SEQUENCE [LARGE SCALE GENOMIC DNA]</scope>
    <source>
        <strain evidence="3 4">18JY15-6</strain>
    </source>
</reference>
<proteinExistence type="predicted"/>
<dbReference type="CDD" id="cd08023">
    <property type="entry name" value="GH16_laminarinase_like"/>
    <property type="match status" value="1"/>
</dbReference>
<name>A0A4R1CJQ2_9ACTN</name>
<dbReference type="InterPro" id="IPR050546">
    <property type="entry name" value="Glycosyl_Hydrlase_16"/>
</dbReference>
<feature type="chain" id="PRO_5039651130" evidence="1">
    <location>
        <begin position="20"/>
        <end position="293"/>
    </location>
</feature>
<protein>
    <submittedName>
        <fullName evidence="3">Glycoside hydrolase family 16 protein</fullName>
    </submittedName>
</protein>
<organism evidence="3 4">
    <name type="scientific">Nocardioides jejuensis</name>
    <dbReference type="NCBI Taxonomy" id="2502782"/>
    <lineage>
        <taxon>Bacteria</taxon>
        <taxon>Bacillati</taxon>
        <taxon>Actinomycetota</taxon>
        <taxon>Actinomycetes</taxon>
        <taxon>Propionibacteriales</taxon>
        <taxon>Nocardioidaceae</taxon>
        <taxon>Nocardioides</taxon>
    </lineage>
</organism>
<dbReference type="PROSITE" id="PS51762">
    <property type="entry name" value="GH16_2"/>
    <property type="match status" value="1"/>
</dbReference>
<dbReference type="Proteomes" id="UP000295453">
    <property type="component" value="Unassembled WGS sequence"/>
</dbReference>
<evidence type="ECO:0000256" key="1">
    <source>
        <dbReference type="SAM" id="SignalP"/>
    </source>
</evidence>
<dbReference type="GO" id="GO:0004553">
    <property type="term" value="F:hydrolase activity, hydrolyzing O-glycosyl compounds"/>
    <property type="evidence" value="ECO:0007669"/>
    <property type="project" value="InterPro"/>
</dbReference>
<evidence type="ECO:0000313" key="3">
    <source>
        <dbReference type="EMBL" id="TCJ30228.1"/>
    </source>
</evidence>
<feature type="signal peptide" evidence="1">
    <location>
        <begin position="1"/>
        <end position="19"/>
    </location>
</feature>
<keyword evidence="4" id="KW-1185">Reference proteome</keyword>
<keyword evidence="3" id="KW-0378">Hydrolase</keyword>
<keyword evidence="1" id="KW-0732">Signal</keyword>
<dbReference type="SUPFAM" id="SSF49899">
    <property type="entry name" value="Concanavalin A-like lectins/glucanases"/>
    <property type="match status" value="1"/>
</dbReference>
<dbReference type="EMBL" id="SJZJ01000005">
    <property type="protein sequence ID" value="TCJ30228.1"/>
    <property type="molecule type" value="Genomic_DNA"/>
</dbReference>
<dbReference type="InterPro" id="IPR013320">
    <property type="entry name" value="ConA-like_dom_sf"/>
</dbReference>
<dbReference type="AlphaFoldDB" id="A0A4R1CJQ2"/>
<feature type="domain" description="GH16" evidence="2">
    <location>
        <begin position="51"/>
        <end position="293"/>
    </location>
</feature>
<evidence type="ECO:0000313" key="4">
    <source>
        <dbReference type="Proteomes" id="UP000295453"/>
    </source>
</evidence>
<dbReference type="GO" id="GO:0005975">
    <property type="term" value="P:carbohydrate metabolic process"/>
    <property type="evidence" value="ECO:0007669"/>
    <property type="project" value="InterPro"/>
</dbReference>
<gene>
    <name evidence="3" type="ORF">EPD65_04910</name>
</gene>
<dbReference type="InterPro" id="IPR000757">
    <property type="entry name" value="Beta-glucanase-like"/>
</dbReference>
<comment type="caution">
    <text evidence="3">The sequence shown here is derived from an EMBL/GenBank/DDBJ whole genome shotgun (WGS) entry which is preliminary data.</text>
</comment>
<dbReference type="Gene3D" id="2.60.120.200">
    <property type="match status" value="1"/>
</dbReference>
<evidence type="ECO:0000259" key="2">
    <source>
        <dbReference type="PROSITE" id="PS51762"/>
    </source>
</evidence>
<dbReference type="PANTHER" id="PTHR10963">
    <property type="entry name" value="GLYCOSYL HYDROLASE-RELATED"/>
    <property type="match status" value="1"/>
</dbReference>